<evidence type="ECO:0000313" key="3">
    <source>
        <dbReference type="Proteomes" id="UP000582090"/>
    </source>
</evidence>
<organism evidence="2 3">
    <name type="scientific">Rhizobium metallidurans</name>
    <dbReference type="NCBI Taxonomy" id="1265931"/>
    <lineage>
        <taxon>Bacteria</taxon>
        <taxon>Pseudomonadati</taxon>
        <taxon>Pseudomonadota</taxon>
        <taxon>Alphaproteobacteria</taxon>
        <taxon>Hyphomicrobiales</taxon>
        <taxon>Rhizobiaceae</taxon>
        <taxon>Rhizobium/Agrobacterium group</taxon>
        <taxon>Rhizobium</taxon>
    </lineage>
</organism>
<reference evidence="2 3" key="1">
    <citation type="submission" date="2020-08" db="EMBL/GenBank/DDBJ databases">
        <title>Genomic Encyclopedia of Type Strains, Phase IV (KMG-IV): sequencing the most valuable type-strain genomes for metagenomic binning, comparative biology and taxonomic classification.</title>
        <authorList>
            <person name="Goeker M."/>
        </authorList>
    </citation>
    <scope>NUCLEOTIDE SEQUENCE [LARGE SCALE GENOMIC DNA]</scope>
    <source>
        <strain evidence="2 3">DSM 26575</strain>
    </source>
</reference>
<dbReference type="EMBL" id="JACIDW010000009">
    <property type="protein sequence ID" value="MBB3965374.1"/>
    <property type="molecule type" value="Genomic_DNA"/>
</dbReference>
<dbReference type="Proteomes" id="UP000582090">
    <property type="component" value="Unassembled WGS sequence"/>
</dbReference>
<keyword evidence="3" id="KW-1185">Reference proteome</keyword>
<evidence type="ECO:0000313" key="2">
    <source>
        <dbReference type="EMBL" id="MBB3965374.1"/>
    </source>
</evidence>
<name>A0A7W6CVT6_9HYPH</name>
<gene>
    <name evidence="2" type="ORF">GGQ67_003047</name>
</gene>
<comment type="caution">
    <text evidence="2">The sequence shown here is derived from an EMBL/GenBank/DDBJ whole genome shotgun (WGS) entry which is preliminary data.</text>
</comment>
<evidence type="ECO:0000256" key="1">
    <source>
        <dbReference type="SAM" id="MobiDB-lite"/>
    </source>
</evidence>
<accession>A0A7W6CVT6</accession>
<protein>
    <submittedName>
        <fullName evidence="2">Uncharacterized protein</fullName>
    </submittedName>
</protein>
<feature type="region of interest" description="Disordered" evidence="1">
    <location>
        <begin position="1"/>
        <end position="64"/>
    </location>
</feature>
<proteinExistence type="predicted"/>
<dbReference type="AlphaFoldDB" id="A0A7W6CVT6"/>
<feature type="compositionally biased region" description="Basic and acidic residues" evidence="1">
    <location>
        <begin position="28"/>
        <end position="50"/>
    </location>
</feature>
<feature type="compositionally biased region" description="Basic and acidic residues" evidence="1">
    <location>
        <begin position="1"/>
        <end position="16"/>
    </location>
</feature>
<sequence length="64" mass="6809">MAKDVTNRRSKEHVDDDQNGVIVAGPEAHAREHAGKDPAHKISPEKDKATAKPVAGGRGSENAR</sequence>
<dbReference type="RefSeq" id="WP_183900932.1">
    <property type="nucleotide sequence ID" value="NZ_JACIDW010000009.1"/>
</dbReference>